<dbReference type="InterPro" id="IPR008984">
    <property type="entry name" value="SMAD_FHA_dom_sf"/>
</dbReference>
<dbReference type="AlphaFoldDB" id="A0A449IJW1"/>
<dbReference type="Gene3D" id="2.60.200.20">
    <property type="match status" value="1"/>
</dbReference>
<dbReference type="InterPro" id="IPR032030">
    <property type="entry name" value="YscD_cytoplasmic_dom"/>
</dbReference>
<accession>A0A449IJW1</accession>
<feature type="domain" description="YscD cytoplasmic" evidence="1">
    <location>
        <begin position="27"/>
        <end position="116"/>
    </location>
</feature>
<feature type="domain" description="YscD-like Bon-like" evidence="2">
    <location>
        <begin position="195"/>
        <end position="258"/>
    </location>
</feature>
<reference evidence="3 4" key="1">
    <citation type="submission" date="2019-02" db="EMBL/GenBank/DDBJ databases">
        <authorList>
            <consortium name="Pathogen Informatics"/>
        </authorList>
    </citation>
    <scope>NUCLEOTIDE SEQUENCE [LARGE SCALE GENOMIC DNA]</scope>
    <source>
        <strain evidence="3 4">3012STDY7103891</strain>
    </source>
</reference>
<dbReference type="CDD" id="cd00060">
    <property type="entry name" value="FHA"/>
    <property type="match status" value="1"/>
</dbReference>
<sequence length="318" mass="34670">MSPGHGLPDGATVVFDSQQPGLLFELRVLSGLHEGAALPLFGECWSIGAHQDADLELYDPGVEARHARLHCVDGRWTVQAQEGLLQDETGTARAQIADLAAGKAFAIGGIRLCIANTQSAWVDELAEVTRVQSETAAARSGMVPARRPGKWLALALSVSVLILAAQVCQPSNTAQALSPKPLPVSDRRQLATTYQVHQQLLKMLIERDLDNAIRLQMVDEQIILDGDVGKDSLALVSRMLDRFEAQFETPVAIINQVQEISTALPFRIVQIIGGQKAHVVLADGRRLFFGDEAQGVRLTAIDNRRVLFEGAQRYEVSW</sequence>
<protein>
    <submittedName>
        <fullName evidence="3">YscD/HrpQ family type III secretion apparatus protein</fullName>
    </submittedName>
</protein>
<gene>
    <name evidence="3" type="ORF">NCTC10754_02289</name>
</gene>
<dbReference type="InterPro" id="IPR053946">
    <property type="entry name" value="YscD_ppl_3rd"/>
</dbReference>
<evidence type="ECO:0000259" key="2">
    <source>
        <dbReference type="Pfam" id="PF21934"/>
    </source>
</evidence>
<dbReference type="Proteomes" id="UP000330809">
    <property type="component" value="Unassembled WGS sequence"/>
</dbReference>
<evidence type="ECO:0000259" key="1">
    <source>
        <dbReference type="Pfam" id="PF16697"/>
    </source>
</evidence>
<dbReference type="Pfam" id="PF16697">
    <property type="entry name" value="Yop-YscD_cpl"/>
    <property type="match status" value="1"/>
</dbReference>
<dbReference type="SUPFAM" id="SSF49879">
    <property type="entry name" value="SMAD/FHA domain"/>
    <property type="match status" value="1"/>
</dbReference>
<dbReference type="EMBL" id="CAACYJ010000027">
    <property type="protein sequence ID" value="VFB19693.1"/>
    <property type="molecule type" value="Genomic_DNA"/>
</dbReference>
<organism evidence="3 4">
    <name type="scientific">Pseudomonas fragi</name>
    <dbReference type="NCBI Taxonomy" id="296"/>
    <lineage>
        <taxon>Bacteria</taxon>
        <taxon>Pseudomonadati</taxon>
        <taxon>Pseudomonadota</taxon>
        <taxon>Gammaproteobacteria</taxon>
        <taxon>Pseudomonadales</taxon>
        <taxon>Pseudomonadaceae</taxon>
        <taxon>Pseudomonas</taxon>
    </lineage>
</organism>
<name>A0A449IJW1_PSEFR</name>
<proteinExistence type="predicted"/>
<evidence type="ECO:0000313" key="4">
    <source>
        <dbReference type="Proteomes" id="UP000330809"/>
    </source>
</evidence>
<dbReference type="RefSeq" id="WP_240043174.1">
    <property type="nucleotide sequence ID" value="NZ_CAACYJ010000027.1"/>
</dbReference>
<dbReference type="Pfam" id="PF21934">
    <property type="entry name" value="Yop-YscD_ppl_3rd"/>
    <property type="match status" value="1"/>
</dbReference>
<evidence type="ECO:0000313" key="3">
    <source>
        <dbReference type="EMBL" id="VFB19693.1"/>
    </source>
</evidence>